<proteinExistence type="predicted"/>
<dbReference type="RefSeq" id="WP_279966897.1">
    <property type="nucleotide sequence ID" value="NZ_CP122537.1"/>
</dbReference>
<keyword evidence="2 5" id="KW-0812">Transmembrane</keyword>
<gene>
    <name evidence="6" type="ORF">P8627_06485</name>
</gene>
<dbReference type="EMBL" id="CP122537">
    <property type="protein sequence ID" value="WGH79904.1"/>
    <property type="molecule type" value="Genomic_DNA"/>
</dbReference>
<evidence type="ECO:0000313" key="6">
    <source>
        <dbReference type="EMBL" id="WGH79904.1"/>
    </source>
</evidence>
<evidence type="ECO:0000256" key="2">
    <source>
        <dbReference type="ARBA" id="ARBA00022692"/>
    </source>
</evidence>
<evidence type="ECO:0000313" key="7">
    <source>
        <dbReference type="Proteomes" id="UP001243420"/>
    </source>
</evidence>
<feature type="transmembrane region" description="Helical" evidence="5">
    <location>
        <begin position="190"/>
        <end position="222"/>
    </location>
</feature>
<feature type="transmembrane region" description="Helical" evidence="5">
    <location>
        <begin position="20"/>
        <end position="47"/>
    </location>
</feature>
<dbReference type="Proteomes" id="UP001243420">
    <property type="component" value="Chromosome"/>
</dbReference>
<dbReference type="Pfam" id="PF07264">
    <property type="entry name" value="EI24"/>
    <property type="match status" value="1"/>
</dbReference>
<evidence type="ECO:0000256" key="3">
    <source>
        <dbReference type="ARBA" id="ARBA00022989"/>
    </source>
</evidence>
<evidence type="ECO:0000256" key="1">
    <source>
        <dbReference type="ARBA" id="ARBA00004141"/>
    </source>
</evidence>
<name>A0ABY8LIA0_9RHOB</name>
<keyword evidence="7" id="KW-1185">Reference proteome</keyword>
<feature type="transmembrane region" description="Helical" evidence="5">
    <location>
        <begin position="67"/>
        <end position="94"/>
    </location>
</feature>
<dbReference type="InterPro" id="IPR059112">
    <property type="entry name" value="CysZ/EI24"/>
</dbReference>
<accession>A0ABY8LIA0</accession>
<keyword evidence="4 5" id="KW-0472">Membrane</keyword>
<sequence>MIGDILRALSQLGDPRFRGVLLAGVGLSVALLAGFSAILIWGAQWLVGPSVTLPWLGEVTWLDNAAGWAAVPFTLIASIFLMVPVASAFTGLFLDRIADAVEARHYPGLPPARRQGWGEMLRESAGFLGLVVGVNLLALVAYLVLAPLALFIFWAVNGFLLGREYAQLVAARHLSQAEAAGFRTRYRGRIWGLGVLMAVPLSVPVLNLLVPVVGAAAFTHLFHRIQASAAR</sequence>
<organism evidence="6 7">
    <name type="scientific">Jannaschia ovalis</name>
    <dbReference type="NCBI Taxonomy" id="3038773"/>
    <lineage>
        <taxon>Bacteria</taxon>
        <taxon>Pseudomonadati</taxon>
        <taxon>Pseudomonadota</taxon>
        <taxon>Alphaproteobacteria</taxon>
        <taxon>Rhodobacterales</taxon>
        <taxon>Roseobacteraceae</taxon>
        <taxon>Jannaschia</taxon>
    </lineage>
</organism>
<feature type="transmembrane region" description="Helical" evidence="5">
    <location>
        <begin position="127"/>
        <end position="156"/>
    </location>
</feature>
<evidence type="ECO:0000256" key="5">
    <source>
        <dbReference type="SAM" id="Phobius"/>
    </source>
</evidence>
<protein>
    <submittedName>
        <fullName evidence="6">EI24 domain-containing protein</fullName>
    </submittedName>
</protein>
<evidence type="ECO:0000256" key="4">
    <source>
        <dbReference type="ARBA" id="ARBA00023136"/>
    </source>
</evidence>
<reference evidence="6 7" key="1">
    <citation type="submission" date="2023-04" db="EMBL/GenBank/DDBJ databases">
        <title>Jannaschia ovalis sp. nov., a marine bacterium isolated from sea tidal flat.</title>
        <authorList>
            <person name="Kwon D.Y."/>
            <person name="Kim J.-J."/>
        </authorList>
    </citation>
    <scope>NUCLEOTIDE SEQUENCE [LARGE SCALE GENOMIC DNA]</scope>
    <source>
        <strain evidence="6 7">GRR-S6-38</strain>
    </source>
</reference>
<comment type="subcellular location">
    <subcellularLocation>
        <location evidence="1">Membrane</location>
        <topology evidence="1">Multi-pass membrane protein</topology>
    </subcellularLocation>
</comment>
<keyword evidence="3 5" id="KW-1133">Transmembrane helix</keyword>